<accession>A0A6A6VBP3</accession>
<dbReference type="OrthoDB" id="420884at2759"/>
<dbReference type="GO" id="GO:0005737">
    <property type="term" value="C:cytoplasm"/>
    <property type="evidence" value="ECO:0007669"/>
    <property type="project" value="TreeGrafter"/>
</dbReference>
<protein>
    <recommendedName>
        <fullName evidence="9">mRNA export factor GLE1</fullName>
    </recommendedName>
    <alternativeName>
        <fullName evidence="10">Nucleoporin GLE1</fullName>
    </alternativeName>
</protein>
<dbReference type="Pfam" id="PF07817">
    <property type="entry name" value="GLE1"/>
    <property type="match status" value="1"/>
</dbReference>
<dbReference type="InterPro" id="IPR012476">
    <property type="entry name" value="GLE1"/>
</dbReference>
<comment type="similarity">
    <text evidence="2">Belongs to the GLE1 family.</text>
</comment>
<keyword evidence="8" id="KW-0539">Nucleus</keyword>
<organism evidence="12 13">
    <name type="scientific">Sporormia fimetaria CBS 119925</name>
    <dbReference type="NCBI Taxonomy" id="1340428"/>
    <lineage>
        <taxon>Eukaryota</taxon>
        <taxon>Fungi</taxon>
        <taxon>Dikarya</taxon>
        <taxon>Ascomycota</taxon>
        <taxon>Pezizomycotina</taxon>
        <taxon>Dothideomycetes</taxon>
        <taxon>Pleosporomycetidae</taxon>
        <taxon>Pleosporales</taxon>
        <taxon>Sporormiaceae</taxon>
        <taxon>Sporormia</taxon>
    </lineage>
</organism>
<evidence type="ECO:0000256" key="4">
    <source>
        <dbReference type="ARBA" id="ARBA00022816"/>
    </source>
</evidence>
<feature type="region of interest" description="Disordered" evidence="11">
    <location>
        <begin position="1"/>
        <end position="47"/>
    </location>
</feature>
<evidence type="ECO:0000256" key="7">
    <source>
        <dbReference type="ARBA" id="ARBA00023132"/>
    </source>
</evidence>
<dbReference type="PANTHER" id="PTHR12960">
    <property type="entry name" value="GLE-1-RELATED"/>
    <property type="match status" value="1"/>
</dbReference>
<evidence type="ECO:0000256" key="10">
    <source>
        <dbReference type="ARBA" id="ARBA00029983"/>
    </source>
</evidence>
<evidence type="ECO:0000313" key="13">
    <source>
        <dbReference type="Proteomes" id="UP000799440"/>
    </source>
</evidence>
<dbReference type="GO" id="GO:0016973">
    <property type="term" value="P:poly(A)+ mRNA export from nucleus"/>
    <property type="evidence" value="ECO:0007669"/>
    <property type="project" value="InterPro"/>
</dbReference>
<evidence type="ECO:0000256" key="8">
    <source>
        <dbReference type="ARBA" id="ARBA00023242"/>
    </source>
</evidence>
<keyword evidence="3" id="KW-0813">Transport</keyword>
<sequence>MPMRSVASSASRQTTASVDSRWTGSSPSRRSPVRNGLRSPDRETRRYTLDWQSPSRQMVIDFNHLLIKSDQEFTHALDKAGAEKLQEYQEQLAEAAAEHERVRAGAELEFERLAEVEKARKLRQEQEQQREYARAREERERLEAEARQRELEEKRREEEAVRKAAEERRKIVEAEARIKAQKEKDEAAQRAQAQQEATEKKAREDADRLRIQQAQQPTAPTPATQPAVTAPATNVTSAGATDAEAIHSKYIELHQRMKAFWKPFKQECGKPGHPLKAVVGEVRRGMQKKLGQVTVQRENSKAVIGGIRQIFEGARAAGGPTVDIRPYIVSSPLPTLANESEAQYPAIMLYALICFEKSLVKQFDQEAGHEDGKIITELGIIAASFFADPHTRWKDIPLTDLLLAKLHRVCPILFGITGDMKSANGMARLGFLPVDGEQRSPNEYHQRMQGIGAGFAAMSLRKVAHPTIPPSEYWRALASIANTPSNDLYNGHFMVLKGMVRDYVPKLVDLYGVYGLALVRQATVVMPRRAPSRTSSTVGLVTVLPDVWRKRGINLAG</sequence>
<evidence type="ECO:0000256" key="1">
    <source>
        <dbReference type="ARBA" id="ARBA00004567"/>
    </source>
</evidence>
<gene>
    <name evidence="12" type="ORF">M011DRAFT_402739</name>
</gene>
<feature type="region of interest" description="Disordered" evidence="11">
    <location>
        <begin position="181"/>
        <end position="208"/>
    </location>
</feature>
<dbReference type="GO" id="GO:0044614">
    <property type="term" value="C:nuclear pore cytoplasmic filaments"/>
    <property type="evidence" value="ECO:0007669"/>
    <property type="project" value="TreeGrafter"/>
</dbReference>
<feature type="compositionally biased region" description="Polar residues" evidence="11">
    <location>
        <begin position="1"/>
        <end position="29"/>
    </location>
</feature>
<evidence type="ECO:0000313" key="12">
    <source>
        <dbReference type="EMBL" id="KAF2747326.1"/>
    </source>
</evidence>
<keyword evidence="13" id="KW-1185">Reference proteome</keyword>
<name>A0A6A6VBP3_9PLEO</name>
<dbReference type="GO" id="GO:0005543">
    <property type="term" value="F:phospholipid binding"/>
    <property type="evidence" value="ECO:0007669"/>
    <property type="project" value="TreeGrafter"/>
</dbReference>
<proteinExistence type="inferred from homology"/>
<keyword evidence="4" id="KW-0509">mRNA transport</keyword>
<dbReference type="GO" id="GO:0015031">
    <property type="term" value="P:protein transport"/>
    <property type="evidence" value="ECO:0007669"/>
    <property type="project" value="UniProtKB-KW"/>
</dbReference>
<feature type="compositionally biased region" description="Basic and acidic residues" evidence="11">
    <location>
        <begin position="197"/>
        <end position="208"/>
    </location>
</feature>
<keyword evidence="5" id="KW-0653">Protein transport</keyword>
<keyword evidence="7" id="KW-0906">Nuclear pore complex</keyword>
<dbReference type="InterPro" id="IPR038506">
    <property type="entry name" value="GLE1-like_sf"/>
</dbReference>
<evidence type="ECO:0000256" key="5">
    <source>
        <dbReference type="ARBA" id="ARBA00022927"/>
    </source>
</evidence>
<keyword evidence="6" id="KW-0811">Translocation</keyword>
<evidence type="ECO:0000256" key="2">
    <source>
        <dbReference type="ARBA" id="ARBA00011056"/>
    </source>
</evidence>
<dbReference type="PANTHER" id="PTHR12960:SF0">
    <property type="entry name" value="MRNA EXPORT FACTOR GLE1"/>
    <property type="match status" value="1"/>
</dbReference>
<dbReference type="GO" id="GO:0031369">
    <property type="term" value="F:translation initiation factor binding"/>
    <property type="evidence" value="ECO:0007669"/>
    <property type="project" value="TreeGrafter"/>
</dbReference>
<dbReference type="GO" id="GO:0000822">
    <property type="term" value="F:inositol hexakisphosphate binding"/>
    <property type="evidence" value="ECO:0007669"/>
    <property type="project" value="TreeGrafter"/>
</dbReference>
<evidence type="ECO:0000256" key="3">
    <source>
        <dbReference type="ARBA" id="ARBA00022448"/>
    </source>
</evidence>
<dbReference type="Gene3D" id="1.25.40.510">
    <property type="entry name" value="GLE1-like"/>
    <property type="match status" value="1"/>
</dbReference>
<evidence type="ECO:0000256" key="9">
    <source>
        <dbReference type="ARBA" id="ARBA00026227"/>
    </source>
</evidence>
<evidence type="ECO:0000256" key="11">
    <source>
        <dbReference type="SAM" id="MobiDB-lite"/>
    </source>
</evidence>
<dbReference type="EMBL" id="MU006573">
    <property type="protein sequence ID" value="KAF2747326.1"/>
    <property type="molecule type" value="Genomic_DNA"/>
</dbReference>
<dbReference type="Proteomes" id="UP000799440">
    <property type="component" value="Unassembled WGS sequence"/>
</dbReference>
<dbReference type="AlphaFoldDB" id="A0A6A6VBP3"/>
<evidence type="ECO:0000256" key="6">
    <source>
        <dbReference type="ARBA" id="ARBA00023010"/>
    </source>
</evidence>
<reference evidence="12" key="1">
    <citation type="journal article" date="2020" name="Stud. Mycol.">
        <title>101 Dothideomycetes genomes: a test case for predicting lifestyles and emergence of pathogens.</title>
        <authorList>
            <person name="Haridas S."/>
            <person name="Albert R."/>
            <person name="Binder M."/>
            <person name="Bloem J."/>
            <person name="Labutti K."/>
            <person name="Salamov A."/>
            <person name="Andreopoulos B."/>
            <person name="Baker S."/>
            <person name="Barry K."/>
            <person name="Bills G."/>
            <person name="Bluhm B."/>
            <person name="Cannon C."/>
            <person name="Castanera R."/>
            <person name="Culley D."/>
            <person name="Daum C."/>
            <person name="Ezra D."/>
            <person name="Gonzalez J."/>
            <person name="Henrissat B."/>
            <person name="Kuo A."/>
            <person name="Liang C."/>
            <person name="Lipzen A."/>
            <person name="Lutzoni F."/>
            <person name="Magnuson J."/>
            <person name="Mondo S."/>
            <person name="Nolan M."/>
            <person name="Ohm R."/>
            <person name="Pangilinan J."/>
            <person name="Park H.-J."/>
            <person name="Ramirez L."/>
            <person name="Alfaro M."/>
            <person name="Sun H."/>
            <person name="Tritt A."/>
            <person name="Yoshinaga Y."/>
            <person name="Zwiers L.-H."/>
            <person name="Turgeon B."/>
            <person name="Goodwin S."/>
            <person name="Spatafora J."/>
            <person name="Crous P."/>
            <person name="Grigoriev I."/>
        </authorList>
    </citation>
    <scope>NUCLEOTIDE SEQUENCE</scope>
    <source>
        <strain evidence="12">CBS 119925</strain>
    </source>
</reference>
<comment type="subcellular location">
    <subcellularLocation>
        <location evidence="1">Nucleus</location>
        <location evidence="1">Nuclear pore complex</location>
    </subcellularLocation>
</comment>